<dbReference type="RefSeq" id="WP_106530688.1">
    <property type="nucleotide sequence ID" value="NZ_PYAW01000007.1"/>
</dbReference>
<comment type="caution">
    <text evidence="1">The sequence shown here is derived from an EMBL/GenBank/DDBJ whole genome shotgun (WGS) entry which is preliminary data.</text>
</comment>
<dbReference type="Proteomes" id="UP000240971">
    <property type="component" value="Unassembled WGS sequence"/>
</dbReference>
<sequence length="172" mass="19241">MDLRSEILTEHSRAQSLRIAAWIGGNASRFKTLITLFLEDDYRVVQRAAWVVSFVAAKHPALLTPHLPAMVTKMEAAGLPVAVKRNVLRVLQYLPIPSDLHGAVMNTCFTFLEEPTETVAVKAFSMTVLANLAKDYPEIKNEIRLLIEDQLENSPTAGFRSRAKKVLKEIQV</sequence>
<dbReference type="AlphaFoldDB" id="A0A2P8HBT7"/>
<evidence type="ECO:0000313" key="1">
    <source>
        <dbReference type="EMBL" id="PSL43700.1"/>
    </source>
</evidence>
<reference evidence="1 2" key="1">
    <citation type="submission" date="2018-03" db="EMBL/GenBank/DDBJ databases">
        <title>Genomic Encyclopedia of Archaeal and Bacterial Type Strains, Phase II (KMG-II): from individual species to whole genera.</title>
        <authorList>
            <person name="Goeker M."/>
        </authorList>
    </citation>
    <scope>NUCLEOTIDE SEQUENCE [LARGE SCALE GENOMIC DNA]</scope>
    <source>
        <strain evidence="1 2">DSM 24859</strain>
    </source>
</reference>
<dbReference type="OrthoDB" id="667893at2"/>
<organism evidence="1 2">
    <name type="scientific">Chitinophaga niastensis</name>
    <dbReference type="NCBI Taxonomy" id="536980"/>
    <lineage>
        <taxon>Bacteria</taxon>
        <taxon>Pseudomonadati</taxon>
        <taxon>Bacteroidota</taxon>
        <taxon>Chitinophagia</taxon>
        <taxon>Chitinophagales</taxon>
        <taxon>Chitinophagaceae</taxon>
        <taxon>Chitinophaga</taxon>
    </lineage>
</organism>
<proteinExistence type="predicted"/>
<keyword evidence="2" id="KW-1185">Reference proteome</keyword>
<dbReference type="EMBL" id="PYAW01000007">
    <property type="protein sequence ID" value="PSL43700.1"/>
    <property type="molecule type" value="Genomic_DNA"/>
</dbReference>
<accession>A0A2P8HBT7</accession>
<protein>
    <recommendedName>
        <fullName evidence="3">HEAT repeat protein</fullName>
    </recommendedName>
</protein>
<evidence type="ECO:0008006" key="3">
    <source>
        <dbReference type="Google" id="ProtNLM"/>
    </source>
</evidence>
<name>A0A2P8HBT7_CHINA</name>
<gene>
    <name evidence="1" type="ORF">CLV51_1079</name>
</gene>
<evidence type="ECO:0000313" key="2">
    <source>
        <dbReference type="Proteomes" id="UP000240971"/>
    </source>
</evidence>
<dbReference type="InterPro" id="IPR016024">
    <property type="entry name" value="ARM-type_fold"/>
</dbReference>
<dbReference type="SUPFAM" id="SSF48371">
    <property type="entry name" value="ARM repeat"/>
    <property type="match status" value="1"/>
</dbReference>